<dbReference type="InterPro" id="IPR003107">
    <property type="entry name" value="HAT"/>
</dbReference>
<dbReference type="InterPro" id="IPR000210">
    <property type="entry name" value="BTB/POZ_dom"/>
</dbReference>
<dbReference type="PANTHER" id="PTHR45774">
    <property type="entry name" value="BTB/POZ DOMAIN-CONTAINING"/>
    <property type="match status" value="1"/>
</dbReference>
<keyword evidence="8" id="KW-0694">RNA-binding</keyword>
<dbReference type="InterPro" id="IPR012983">
    <property type="entry name" value="PHR"/>
</dbReference>
<keyword evidence="3" id="KW-0963">Cytoplasm</keyword>
<feature type="domain" description="RRM" evidence="11">
    <location>
        <begin position="737"/>
        <end position="814"/>
    </location>
</feature>
<evidence type="ECO:0000256" key="8">
    <source>
        <dbReference type="PROSITE-ProRule" id="PRU00176"/>
    </source>
</evidence>
<evidence type="ECO:0000256" key="5">
    <source>
        <dbReference type="ARBA" id="ARBA00022737"/>
    </source>
</evidence>
<dbReference type="InterPro" id="IPR035979">
    <property type="entry name" value="RBD_domain_sf"/>
</dbReference>
<dbReference type="InterPro" id="IPR011705">
    <property type="entry name" value="BACK"/>
</dbReference>
<dbReference type="Pfam" id="PF23241">
    <property type="entry name" value="HAT_PRP39_C"/>
    <property type="match status" value="1"/>
</dbReference>
<dbReference type="InterPro" id="IPR012677">
    <property type="entry name" value="Nucleotide-bd_a/b_plait_sf"/>
</dbReference>
<dbReference type="InterPro" id="IPR059164">
    <property type="entry name" value="HAT_PRP39_C"/>
</dbReference>
<evidence type="ECO:0000256" key="1">
    <source>
        <dbReference type="ARBA" id="ARBA00004123"/>
    </source>
</evidence>
<name>A0A2B4RDG6_STYPI</name>
<feature type="region of interest" description="Disordered" evidence="9">
    <location>
        <begin position="546"/>
        <end position="641"/>
    </location>
</feature>
<dbReference type="OrthoDB" id="636773at2759"/>
<evidence type="ECO:0000259" key="11">
    <source>
        <dbReference type="PROSITE" id="PS50102"/>
    </source>
</evidence>
<dbReference type="SMART" id="SM00225">
    <property type="entry name" value="BTB"/>
    <property type="match status" value="1"/>
</dbReference>
<comment type="caution">
    <text evidence="12">The sequence shown here is derived from an EMBL/GenBank/DDBJ whole genome shotgun (WGS) entry which is preliminary data.</text>
</comment>
<dbReference type="EMBL" id="LSMT01000789">
    <property type="protein sequence ID" value="PFX14377.1"/>
    <property type="molecule type" value="Genomic_DNA"/>
</dbReference>
<dbReference type="CDD" id="cd12391">
    <property type="entry name" value="RRM1_SART3"/>
    <property type="match status" value="1"/>
</dbReference>
<feature type="compositionally biased region" description="Polar residues" evidence="9">
    <location>
        <begin position="853"/>
        <end position="869"/>
    </location>
</feature>
<dbReference type="Gene3D" id="3.30.710.10">
    <property type="entry name" value="Potassium Channel Kv1.1, Chain A"/>
    <property type="match status" value="1"/>
</dbReference>
<gene>
    <name evidence="12" type="primary">Sart3</name>
    <name evidence="12" type="ORF">AWC38_SpisGene21474</name>
</gene>
<feature type="domain" description="BTB" evidence="10">
    <location>
        <begin position="964"/>
        <end position="1038"/>
    </location>
</feature>
<keyword evidence="13" id="KW-1185">Reference proteome</keyword>
<dbReference type="PROSITE" id="PS50097">
    <property type="entry name" value="BTB"/>
    <property type="match status" value="1"/>
</dbReference>
<dbReference type="SMART" id="SM00360">
    <property type="entry name" value="RRM"/>
    <property type="match status" value="2"/>
</dbReference>
<feature type="compositionally biased region" description="Basic and acidic residues" evidence="9">
    <location>
        <begin position="592"/>
        <end position="603"/>
    </location>
</feature>
<evidence type="ECO:0000313" key="12">
    <source>
        <dbReference type="EMBL" id="PFX14377.1"/>
    </source>
</evidence>
<dbReference type="InterPro" id="IPR011990">
    <property type="entry name" value="TPR-like_helical_dom_sf"/>
</dbReference>
<evidence type="ECO:0000256" key="3">
    <source>
        <dbReference type="ARBA" id="ARBA00022490"/>
    </source>
</evidence>
<feature type="domain" description="RRM" evidence="11">
    <location>
        <begin position="644"/>
        <end position="720"/>
    </location>
</feature>
<dbReference type="Gene3D" id="2.60.120.820">
    <property type="entry name" value="PHR domain"/>
    <property type="match status" value="1"/>
</dbReference>
<proteinExistence type="predicted"/>
<reference evidence="13" key="1">
    <citation type="journal article" date="2017" name="bioRxiv">
        <title>Comparative analysis of the genomes of Stylophora pistillata and Acropora digitifera provides evidence for extensive differences between species of corals.</title>
        <authorList>
            <person name="Voolstra C.R."/>
            <person name="Li Y."/>
            <person name="Liew Y.J."/>
            <person name="Baumgarten S."/>
            <person name="Zoccola D."/>
            <person name="Flot J.-F."/>
            <person name="Tambutte S."/>
            <person name="Allemand D."/>
            <person name="Aranda M."/>
        </authorList>
    </citation>
    <scope>NUCLEOTIDE SEQUENCE [LARGE SCALE GENOMIC DNA]</scope>
</reference>
<sequence length="1372" mass="156102">MEEDARGTTEDQNIEENIDEAANEECGSSESEDSDDNEAVHDPRIQQLELQVLIPWDFNEREDFEEKATSLWVTKKPPSFRTHCSGNKLWLEWLKDEMPLASIPEQREKVTALFERAVRDYQSVRVWILYCQFMMDIMEGEDGLQAVRSTFEKAIIAAGLHVTEGSSIWEGYRELEMDILGSLEQMVTEENKEVMAEKITSQKERVMSVFKRQLAVPLLGIQATLREFEDWLEDSVPDAIMIAYEKALAKLEECLPFEDTLGSAQTPKTTEFKSYLAYELKKGDPARIQCLYERAMKENCLVGDMWTEYTSYLDSTLNISSVVLPVHERAVRNCPWVSLLWQNYIRALERNKQDGNKVKETLDTALGCGFSVSEDYLQLWHCYCDYMRRRVEDWGEDSQSLKDLRENFKTATEYLQNYFGNDGDPTNLLERYWARIEAFHCNNITECQRLWDNVILSRHGREAEFWLEYANILRSCRDVKKCRKILQRAVQSVSDNPEMVIQALLSFEREEGTLEDWDAAFSKCRVQLLRVNERRQKVAEKEAVRAKAEEEAQEKRKIANAERKATKKMEQKKAKFEMRKRKANDQPTPGEKTQKMTDDRQDSGEPVAKRPHVVIGGEVLSSTQPLPAGEPSTKISHDSTKDPNTVFVSNLLFSIDEERLMKTFSPLGEINEVRLVKNQMGKSKGYAYIEFKNQASVQAALSMDRTKLDGRPMFVSPSVDKSKNPTQFKFPTTLDKKTLFVSNLPFEVKESELESLFEKYGKVKQIRLVTNRAGKPKGFGYVELEDETGASAAIVALDGSQVGDRQISVALSNPPSRKPRQPGADQQQRSKEQPGSRGRARTQLQLIPRALQKTATSAPASSSDNSTKSSGERTEAKNGGEVKQGSRSVWLVRDSSCLLTNPLYKRTVGRYNLEDILNQVQLSIDTVILNLFKQAMSVVKENWQSAKPFIRERSKFIFNNDLFSDVKFVVRARDEKSESKKVIPAHKLVLSISSPVFEAMLYGDLAETKDSIELPDCEYESLLELFRYMYSDEVNLSGSNVMGVLYLAKKYIVPSLAENCSKYLSKNLDPSNVFSILPSAQKYEEKDLVDRCWEMIDKHTEEAVESDEFATIQRSLLNAVVIRDTLRVEEIELFKAVDVWATKECERQGLEPGGANKRRILGEETVKAIRFPIMILEDFAGVVLDSKILNLGEVSSIVKYLSSVTTSAGGFLDSERSPVSCACSEVQRCLRFRSFRNLDDCKTNSLSVLEFSVNKRVMLHGVYIRGQADILSCAIELTVSTSDRKSKKVSGEFSVENVTDHDAFPYWGYKILLTESLLLRKNTLYRMEAKISGTISWCGNTIINPVTCSGVTFTFKETPVEGFPELLFSSII</sequence>
<dbReference type="InterPro" id="IPR034217">
    <property type="entry name" value="SART3_RRM1"/>
</dbReference>
<dbReference type="SUPFAM" id="SSF54928">
    <property type="entry name" value="RNA-binding domain, RBD"/>
    <property type="match status" value="2"/>
</dbReference>
<dbReference type="Gene3D" id="3.30.70.330">
    <property type="match status" value="2"/>
</dbReference>
<dbReference type="InterPro" id="IPR038648">
    <property type="entry name" value="PHR_sf"/>
</dbReference>
<dbReference type="Gene3D" id="1.25.40.420">
    <property type="match status" value="1"/>
</dbReference>
<dbReference type="GO" id="GO:0005829">
    <property type="term" value="C:cytosol"/>
    <property type="evidence" value="ECO:0007669"/>
    <property type="project" value="TreeGrafter"/>
</dbReference>
<evidence type="ECO:0000256" key="9">
    <source>
        <dbReference type="SAM" id="MobiDB-lite"/>
    </source>
</evidence>
<keyword evidence="5" id="KW-0677">Repeat</keyword>
<accession>A0A2B4RDG6</accession>
<organism evidence="12 13">
    <name type="scientific">Stylophora pistillata</name>
    <name type="common">Smooth cauliflower coral</name>
    <dbReference type="NCBI Taxonomy" id="50429"/>
    <lineage>
        <taxon>Eukaryota</taxon>
        <taxon>Metazoa</taxon>
        <taxon>Cnidaria</taxon>
        <taxon>Anthozoa</taxon>
        <taxon>Hexacorallia</taxon>
        <taxon>Scleractinia</taxon>
        <taxon>Astrocoeniina</taxon>
        <taxon>Pocilloporidae</taxon>
        <taxon>Stylophora</taxon>
    </lineage>
</organism>
<dbReference type="SMART" id="SM00386">
    <property type="entry name" value="HAT"/>
    <property type="match status" value="7"/>
</dbReference>
<feature type="region of interest" description="Disordered" evidence="9">
    <location>
        <begin position="809"/>
        <end position="885"/>
    </location>
</feature>
<protein>
    <submittedName>
        <fullName evidence="12">Squamous cell carcinoma antigen recognized by T-cells 3</fullName>
    </submittedName>
</protein>
<comment type="subcellular location">
    <subcellularLocation>
        <location evidence="2">Cytoplasm</location>
    </subcellularLocation>
    <subcellularLocation>
        <location evidence="1">Nucleus</location>
    </subcellularLocation>
</comment>
<feature type="compositionally biased region" description="Basic and acidic residues" evidence="9">
    <location>
        <begin position="870"/>
        <end position="880"/>
    </location>
</feature>
<dbReference type="Pfam" id="PF23240">
    <property type="entry name" value="HAT_PRP39_N"/>
    <property type="match status" value="1"/>
</dbReference>
<dbReference type="Pfam" id="PF08005">
    <property type="entry name" value="PHR"/>
    <property type="match status" value="1"/>
</dbReference>
<feature type="compositionally biased region" description="Basic and acidic residues" evidence="9">
    <location>
        <begin position="546"/>
        <end position="577"/>
    </location>
</feature>
<evidence type="ECO:0000256" key="4">
    <source>
        <dbReference type="ARBA" id="ARBA00022664"/>
    </source>
</evidence>
<dbReference type="GO" id="GO:0022008">
    <property type="term" value="P:neurogenesis"/>
    <property type="evidence" value="ECO:0007669"/>
    <property type="project" value="TreeGrafter"/>
</dbReference>
<evidence type="ECO:0000313" key="13">
    <source>
        <dbReference type="Proteomes" id="UP000225706"/>
    </source>
</evidence>
<dbReference type="InterPro" id="IPR011333">
    <property type="entry name" value="SKP1/BTB/POZ_sf"/>
</dbReference>
<dbReference type="SUPFAM" id="SSF48452">
    <property type="entry name" value="TPR-like"/>
    <property type="match status" value="1"/>
</dbReference>
<keyword evidence="6" id="KW-0508">mRNA splicing</keyword>
<dbReference type="SMART" id="SM00875">
    <property type="entry name" value="BACK"/>
    <property type="match status" value="1"/>
</dbReference>
<dbReference type="Pfam" id="PF07707">
    <property type="entry name" value="BACK"/>
    <property type="match status" value="1"/>
</dbReference>
<feature type="compositionally biased region" description="Acidic residues" evidence="9">
    <location>
        <begin position="12"/>
        <end position="23"/>
    </location>
</feature>
<dbReference type="Gene3D" id="1.25.40.10">
    <property type="entry name" value="Tetratricopeptide repeat domain"/>
    <property type="match status" value="2"/>
</dbReference>
<evidence type="ECO:0000256" key="7">
    <source>
        <dbReference type="ARBA" id="ARBA00023242"/>
    </source>
</evidence>
<evidence type="ECO:0000256" key="2">
    <source>
        <dbReference type="ARBA" id="ARBA00004496"/>
    </source>
</evidence>
<dbReference type="Pfam" id="PF00076">
    <property type="entry name" value="RRM_1"/>
    <property type="match status" value="2"/>
</dbReference>
<evidence type="ECO:0000256" key="6">
    <source>
        <dbReference type="ARBA" id="ARBA00023187"/>
    </source>
</evidence>
<dbReference type="SUPFAM" id="SSF54695">
    <property type="entry name" value="POZ domain"/>
    <property type="match status" value="1"/>
</dbReference>
<feature type="region of interest" description="Disordered" evidence="9">
    <location>
        <begin position="1"/>
        <end position="39"/>
    </location>
</feature>
<keyword evidence="4" id="KW-0507">mRNA processing</keyword>
<dbReference type="GO" id="GO:0003723">
    <property type="term" value="F:RNA binding"/>
    <property type="evidence" value="ECO:0007669"/>
    <property type="project" value="UniProtKB-UniRule"/>
</dbReference>
<keyword evidence="7" id="KW-0539">Nucleus</keyword>
<evidence type="ECO:0000259" key="10">
    <source>
        <dbReference type="PROSITE" id="PS50097"/>
    </source>
</evidence>
<dbReference type="InterPro" id="IPR000504">
    <property type="entry name" value="RRM_dom"/>
</dbReference>
<dbReference type="STRING" id="50429.A0A2B4RDG6"/>
<dbReference type="PROSITE" id="PS50102">
    <property type="entry name" value="RRM"/>
    <property type="match status" value="2"/>
</dbReference>
<dbReference type="GO" id="GO:0006396">
    <property type="term" value="P:RNA processing"/>
    <property type="evidence" value="ECO:0007669"/>
    <property type="project" value="InterPro"/>
</dbReference>
<dbReference type="Proteomes" id="UP000225706">
    <property type="component" value="Unassembled WGS sequence"/>
</dbReference>
<dbReference type="PANTHER" id="PTHR45774:SF3">
    <property type="entry name" value="BTB (POZ) DOMAIN-CONTAINING 2B-RELATED"/>
    <property type="match status" value="1"/>
</dbReference>
<dbReference type="Pfam" id="PF00651">
    <property type="entry name" value="BTB"/>
    <property type="match status" value="1"/>
</dbReference>